<dbReference type="EMBL" id="BAEN01000008">
    <property type="protein sequence ID" value="GAC12852.1"/>
    <property type="molecule type" value="Genomic_DNA"/>
</dbReference>
<dbReference type="AlphaFoldDB" id="K6Y3M6"/>
<gene>
    <name evidence="1" type="ORF">GLIP_0198</name>
</gene>
<dbReference type="RefSeq" id="WP_008842672.1">
    <property type="nucleotide sequence ID" value="NZ_BAEN01000008.1"/>
</dbReference>
<keyword evidence="2" id="KW-1185">Reference proteome</keyword>
<dbReference type="STRING" id="1127673.GLIP_0198"/>
<dbReference type="Proteomes" id="UP000006334">
    <property type="component" value="Unassembled WGS sequence"/>
</dbReference>
<accession>K6Y3M6</accession>
<protein>
    <submittedName>
        <fullName evidence="1">Uncharacterized protein</fullName>
    </submittedName>
</protein>
<sequence length="218" mass="23743">MNEFDKSFKKDVSAVNKRRNFLKKSATGAVIVSLPAKSVWGACSVSGALSGNLSTNADRHTCTMPNLYGGRSPGNWKDYKNNMHSTFNALGDVKSSYGKNSTEYANAKTCFINAIDPVYQHQLTLPSEFSPLNMTVQSGLDSNGGGYNNIYFHLAAVYLNTYFGFYSTYGSGEAEAIQAITDVFSYWYVNKDVAGFSISDSELGYNDGSTDWDAASCS</sequence>
<evidence type="ECO:0000313" key="2">
    <source>
        <dbReference type="Proteomes" id="UP000006334"/>
    </source>
</evidence>
<name>K6Y3M6_9ALTE</name>
<organism evidence="1 2">
    <name type="scientific">Aliiglaciecola lipolytica E3</name>
    <dbReference type="NCBI Taxonomy" id="1127673"/>
    <lineage>
        <taxon>Bacteria</taxon>
        <taxon>Pseudomonadati</taxon>
        <taxon>Pseudomonadota</taxon>
        <taxon>Gammaproteobacteria</taxon>
        <taxon>Alteromonadales</taxon>
        <taxon>Alteromonadaceae</taxon>
        <taxon>Aliiglaciecola</taxon>
    </lineage>
</organism>
<proteinExistence type="predicted"/>
<reference evidence="1 2" key="1">
    <citation type="journal article" date="2017" name="Antonie Van Leeuwenhoek">
        <title>Rhizobium rhizosphaerae sp. nov., a novel species isolated from rice rhizosphere.</title>
        <authorList>
            <person name="Zhao J.J."/>
            <person name="Zhang J."/>
            <person name="Zhang R.J."/>
            <person name="Zhang C.W."/>
            <person name="Yin H.Q."/>
            <person name="Zhang X.X."/>
        </authorList>
    </citation>
    <scope>NUCLEOTIDE SEQUENCE [LARGE SCALE GENOMIC DNA]</scope>
    <source>
        <strain evidence="1 2">E3</strain>
    </source>
</reference>
<evidence type="ECO:0000313" key="1">
    <source>
        <dbReference type="EMBL" id="GAC12852.1"/>
    </source>
</evidence>
<comment type="caution">
    <text evidence="1">The sequence shown here is derived from an EMBL/GenBank/DDBJ whole genome shotgun (WGS) entry which is preliminary data.</text>
</comment>